<accession>A0A8T1RCC4</accession>
<feature type="compositionally biased region" description="Polar residues" evidence="1">
    <location>
        <begin position="418"/>
        <end position="431"/>
    </location>
</feature>
<name>A0A8T1RCC4_CARIL</name>
<dbReference type="EMBL" id="CM031810">
    <property type="protein sequence ID" value="KAG6663611.1"/>
    <property type="molecule type" value="Genomic_DNA"/>
</dbReference>
<sequence>MEGKEKGAKREAKKQGLMVKKLKRRMLVGKRGGPCTPPPTWRLELSSHENDDTCTSNIQEFLTFPNNTATVSARKLGANLWDWEIQPHQHVPLRLAKLSKGVARPRHHHHRHKGFEVSQHLVDPPDSPPYSPASATRLRRHVAASPVRQHRSLQRNHCALQPLSSASYGSSLEVACYSPAVTPTSSLDLKARMVESSYGLKTSTPLLKVLNRIWSLEEEKISNISLVKALKTELCRSQARIRELLEEKQSDRHEMDDLMNQVTEDNLVRKNKEQDRIKAAVGSIRNELEGEKKLRKHSESLHRKLTRELSELKSSFSNALKELERERNGRLLLENLCDEFAEGIRDYDQEVRSLKHKTDKDGVGRENTDRLILHISEAWLDERMQMKLVEAQNDLAEKNTILDKLGFDIETFLQAKQSTESRKNSNLSPQELKNVGRLSRESFPLNETVSAPQSAADENSSTNGDSCCFELNKSTGGKRSKGSSKQKDNNAAESDHKEILKSSSLRKKVGLWEINEVCNSSCLHGQFEEHKMKAMPCNGSRSQLAVRQQGEMRGEQDVINYLEKSVTRGATQEDLQEGCSRRVGTSGLKSSHVLNNSIRSHSLSLEGQSNCREDSWFQSVLTDNATPAQQWMSKLMTPDPGKCESSLRWTQGLKENTLMAKLLEARLEGQHSRLKSSRGSF</sequence>
<proteinExistence type="predicted"/>
<reference evidence="2" key="1">
    <citation type="submission" date="2020-12" db="EMBL/GenBank/DDBJ databases">
        <title>WGS assembly of Carya illinoinensis cv. Pawnee.</title>
        <authorList>
            <person name="Platts A."/>
            <person name="Shu S."/>
            <person name="Wright S."/>
            <person name="Barry K."/>
            <person name="Edger P."/>
            <person name="Pires J.C."/>
            <person name="Schmutz J."/>
        </authorList>
    </citation>
    <scope>NUCLEOTIDE SEQUENCE</scope>
    <source>
        <tissue evidence="2">Leaf</tissue>
    </source>
</reference>
<keyword evidence="3" id="KW-1185">Reference proteome</keyword>
<evidence type="ECO:0008006" key="4">
    <source>
        <dbReference type="Google" id="ProtNLM"/>
    </source>
</evidence>
<dbReference type="PANTHER" id="PTHR31071">
    <property type="entry name" value="GB|AAF24581.1"/>
    <property type="match status" value="1"/>
</dbReference>
<dbReference type="InterPro" id="IPR043424">
    <property type="entry name" value="BLT-like"/>
</dbReference>
<evidence type="ECO:0000313" key="2">
    <source>
        <dbReference type="EMBL" id="KAG6663611.1"/>
    </source>
</evidence>
<gene>
    <name evidence="2" type="ORF">CIPAW_02G037500</name>
</gene>
<evidence type="ECO:0000256" key="1">
    <source>
        <dbReference type="SAM" id="MobiDB-lite"/>
    </source>
</evidence>
<feature type="compositionally biased region" description="Basic and acidic residues" evidence="1">
    <location>
        <begin position="485"/>
        <end position="499"/>
    </location>
</feature>
<feature type="region of interest" description="Disordered" evidence="1">
    <location>
        <begin position="418"/>
        <end position="499"/>
    </location>
</feature>
<dbReference type="AlphaFoldDB" id="A0A8T1RCC4"/>
<comment type="caution">
    <text evidence="2">The sequence shown here is derived from an EMBL/GenBank/DDBJ whole genome shotgun (WGS) entry which is preliminary data.</text>
</comment>
<protein>
    <recommendedName>
        <fullName evidence="4">Intracellular protein transporter USO1-like protein</fullName>
    </recommendedName>
</protein>
<feature type="region of interest" description="Disordered" evidence="1">
    <location>
        <begin position="111"/>
        <end position="134"/>
    </location>
</feature>
<dbReference type="PANTHER" id="PTHR31071:SF9">
    <property type="entry name" value="INTRACELLULAR PROTEIN TRANSPORT PROTEIN USO1-RELATED"/>
    <property type="match status" value="1"/>
</dbReference>
<feature type="compositionally biased region" description="Polar residues" evidence="1">
    <location>
        <begin position="445"/>
        <end position="465"/>
    </location>
</feature>
<organism evidence="2 3">
    <name type="scientific">Carya illinoinensis</name>
    <name type="common">Pecan</name>
    <dbReference type="NCBI Taxonomy" id="32201"/>
    <lineage>
        <taxon>Eukaryota</taxon>
        <taxon>Viridiplantae</taxon>
        <taxon>Streptophyta</taxon>
        <taxon>Embryophyta</taxon>
        <taxon>Tracheophyta</taxon>
        <taxon>Spermatophyta</taxon>
        <taxon>Magnoliopsida</taxon>
        <taxon>eudicotyledons</taxon>
        <taxon>Gunneridae</taxon>
        <taxon>Pentapetalae</taxon>
        <taxon>rosids</taxon>
        <taxon>fabids</taxon>
        <taxon>Fagales</taxon>
        <taxon>Juglandaceae</taxon>
        <taxon>Carya</taxon>
    </lineage>
</organism>
<evidence type="ECO:0000313" key="3">
    <source>
        <dbReference type="Proteomes" id="UP000811609"/>
    </source>
</evidence>
<dbReference type="Proteomes" id="UP000811609">
    <property type="component" value="Chromosome 2"/>
</dbReference>